<keyword evidence="3" id="KW-0378">Hydrolase</keyword>
<comment type="caution">
    <text evidence="5">The sequence shown here is derived from an EMBL/GenBank/DDBJ whole genome shotgun (WGS) entry which is preliminary data.</text>
</comment>
<evidence type="ECO:0000313" key="6">
    <source>
        <dbReference type="Proteomes" id="UP000263486"/>
    </source>
</evidence>
<reference evidence="5 6" key="1">
    <citation type="submission" date="2018-08" db="EMBL/GenBank/DDBJ databases">
        <title>Draft genome sequence of Psychrilyobacter sp. strain SD5 isolated from Black Sea water.</title>
        <authorList>
            <person name="Yadav S."/>
            <person name="Villanueva L."/>
            <person name="Damste J.S.S."/>
        </authorList>
    </citation>
    <scope>NUCLEOTIDE SEQUENCE [LARGE SCALE GENOMIC DNA]</scope>
    <source>
        <strain evidence="5 6">SD5</strain>
    </source>
</reference>
<evidence type="ECO:0000256" key="4">
    <source>
        <dbReference type="ARBA" id="ARBA00051722"/>
    </source>
</evidence>
<dbReference type="Pfam" id="PF19567">
    <property type="entry name" value="CpsB_CapC"/>
    <property type="match status" value="1"/>
</dbReference>
<evidence type="ECO:0000256" key="2">
    <source>
        <dbReference type="ARBA" id="ARBA00013064"/>
    </source>
</evidence>
<dbReference type="EMBL" id="QUAJ01000009">
    <property type="protein sequence ID" value="REI41596.1"/>
    <property type="molecule type" value="Genomic_DNA"/>
</dbReference>
<dbReference type="RefSeq" id="WP_114642101.1">
    <property type="nucleotide sequence ID" value="NZ_JAACIO010000009.1"/>
</dbReference>
<dbReference type="PIRSF" id="PIRSF016557">
    <property type="entry name" value="Caps_synth_CpsB"/>
    <property type="match status" value="1"/>
</dbReference>
<keyword evidence="6" id="KW-1185">Reference proteome</keyword>
<dbReference type="Gene3D" id="3.20.20.140">
    <property type="entry name" value="Metal-dependent hydrolases"/>
    <property type="match status" value="1"/>
</dbReference>
<organism evidence="5 6">
    <name type="scientific">Psychrilyobacter piezotolerans</name>
    <dbReference type="NCBI Taxonomy" id="2293438"/>
    <lineage>
        <taxon>Bacteria</taxon>
        <taxon>Fusobacteriati</taxon>
        <taxon>Fusobacteriota</taxon>
        <taxon>Fusobacteriia</taxon>
        <taxon>Fusobacteriales</taxon>
        <taxon>Fusobacteriaceae</taxon>
        <taxon>Psychrilyobacter</taxon>
    </lineage>
</organism>
<accession>A0ABX9KHZ8</accession>
<dbReference type="Proteomes" id="UP000263486">
    <property type="component" value="Unassembled WGS sequence"/>
</dbReference>
<dbReference type="InterPro" id="IPR016195">
    <property type="entry name" value="Pol/histidinol_Pase-like"/>
</dbReference>
<name>A0ABX9KHZ8_9FUSO</name>
<protein>
    <recommendedName>
        <fullName evidence="2">protein-tyrosine-phosphatase</fullName>
        <ecNumber evidence="2">3.1.3.48</ecNumber>
    </recommendedName>
</protein>
<evidence type="ECO:0000313" key="5">
    <source>
        <dbReference type="EMBL" id="REI41596.1"/>
    </source>
</evidence>
<comment type="similarity">
    <text evidence="1">Belongs to the metallo-dependent hydrolases superfamily. CpsB/CapC family.</text>
</comment>
<dbReference type="PANTHER" id="PTHR39181:SF1">
    <property type="entry name" value="TYROSINE-PROTEIN PHOSPHATASE YWQE"/>
    <property type="match status" value="1"/>
</dbReference>
<dbReference type="InterPro" id="IPR016667">
    <property type="entry name" value="Caps_polysacc_synth_CpsB/CapC"/>
</dbReference>
<evidence type="ECO:0000256" key="1">
    <source>
        <dbReference type="ARBA" id="ARBA00005750"/>
    </source>
</evidence>
<dbReference type="SUPFAM" id="SSF89550">
    <property type="entry name" value="PHP domain-like"/>
    <property type="match status" value="1"/>
</dbReference>
<comment type="catalytic activity">
    <reaction evidence="4">
        <text>O-phospho-L-tyrosyl-[protein] + H2O = L-tyrosyl-[protein] + phosphate</text>
        <dbReference type="Rhea" id="RHEA:10684"/>
        <dbReference type="Rhea" id="RHEA-COMP:10136"/>
        <dbReference type="Rhea" id="RHEA-COMP:20101"/>
        <dbReference type="ChEBI" id="CHEBI:15377"/>
        <dbReference type="ChEBI" id="CHEBI:43474"/>
        <dbReference type="ChEBI" id="CHEBI:46858"/>
        <dbReference type="ChEBI" id="CHEBI:61978"/>
        <dbReference type="EC" id="3.1.3.48"/>
    </reaction>
</comment>
<dbReference type="EC" id="3.1.3.48" evidence="2"/>
<gene>
    <name evidence="5" type="ORF">DYH56_06725</name>
</gene>
<evidence type="ECO:0000256" key="3">
    <source>
        <dbReference type="ARBA" id="ARBA00022801"/>
    </source>
</evidence>
<sequence>MTDLHCHILPKIDDGARNISESIDMALAAKKLGYKKLCCTSHYRVGRYENQSYEGSFEELKKELKTRKIEIEILEGNELFLDFEGLEALRDGKVKTLGGSKYILVEEMPGMTVMALNSTLEMVRELGYKPILAHVERYLHIKIDELRKLKEEGCILQMNLKSLNNSLRERCRILLLKGLIDVVASDAHRIDRRNYDLMEEKMILDEIVGGENARILMKTNPDRILEDGKLMEVITDEKKESYRSSVVGTFLTELFNRFRS</sequence>
<proteinExistence type="inferred from homology"/>
<dbReference type="PANTHER" id="PTHR39181">
    <property type="entry name" value="TYROSINE-PROTEIN PHOSPHATASE YWQE"/>
    <property type="match status" value="1"/>
</dbReference>